<sequence>MSAWNQILSAALVGTDRRPCVLPGEADPVLGGVLPAGPTDAAGLLHAAGSVALAVRASAGVPGTTHPDGADVVTTASGDAPSAERDERAAVPHAASRRLASVLSGPQSDDNQRLAVAWLRLAEETGRRVPHDQLPALLDLGVRRRDAREPVLALGGPRARWLAAHDLDRWTWVARASGDGPGTPSSDLVDVSDRSVWDDGDVHAKVAYLTALRAQDPAAGRDLLLESWGGLRATDLAMLAPVVRDTLEPADEEWLERALDAGVRARAAAAGLLLGLPGSGLVRRMRDRVRSWVSDVDGVLQVTLPQDLDAALRRDGIELKPPVSTKQGRRAWWFEQVVAAAPLDAWTGLTHDPVELLDREIVPDLGAELCRGLARAAARNGDFVLAARLGTDPRAGNGFLLELARTLDAEAAAIVAVTLLRSEHDDMARIDLVLDAVAAPWPHDVSDAVLDYLTPPYGKGKRWVNNVAAAARTGLPLSRLDRVREIAAADSSHRYAGELAEHLETLAAMRAELHATTATPASTS</sequence>
<dbReference type="RefSeq" id="WP_123813854.1">
    <property type="nucleotide sequence ID" value="NZ_RKQZ01000001.1"/>
</dbReference>
<dbReference type="AlphaFoldDB" id="A0A3N4ZIL6"/>
<dbReference type="Pfam" id="PF18944">
    <property type="entry name" value="DUF5691"/>
    <property type="match status" value="1"/>
</dbReference>
<gene>
    <name evidence="2" type="ORF">EDD34_1329</name>
</gene>
<evidence type="ECO:0000256" key="1">
    <source>
        <dbReference type="SAM" id="MobiDB-lite"/>
    </source>
</evidence>
<evidence type="ECO:0000313" key="3">
    <source>
        <dbReference type="Proteomes" id="UP000280501"/>
    </source>
</evidence>
<dbReference type="InterPro" id="IPR043746">
    <property type="entry name" value="DUF5691"/>
</dbReference>
<dbReference type="OrthoDB" id="262508at2"/>
<name>A0A3N4ZIL6_9MICO</name>
<protein>
    <submittedName>
        <fullName evidence="2">Uncharacterized protein</fullName>
    </submittedName>
</protein>
<dbReference type="Proteomes" id="UP000280501">
    <property type="component" value="Unassembled WGS sequence"/>
</dbReference>
<organism evidence="2 3">
    <name type="scientific">Myceligenerans xiligouense</name>
    <dbReference type="NCBI Taxonomy" id="253184"/>
    <lineage>
        <taxon>Bacteria</taxon>
        <taxon>Bacillati</taxon>
        <taxon>Actinomycetota</taxon>
        <taxon>Actinomycetes</taxon>
        <taxon>Micrococcales</taxon>
        <taxon>Promicromonosporaceae</taxon>
        <taxon>Myceligenerans</taxon>
    </lineage>
</organism>
<reference evidence="2 3" key="1">
    <citation type="submission" date="2018-11" db="EMBL/GenBank/DDBJ databases">
        <title>Sequencing the genomes of 1000 actinobacteria strains.</title>
        <authorList>
            <person name="Klenk H.-P."/>
        </authorList>
    </citation>
    <scope>NUCLEOTIDE SEQUENCE [LARGE SCALE GENOMIC DNA]</scope>
    <source>
        <strain evidence="2 3">DSM 15700</strain>
    </source>
</reference>
<feature type="region of interest" description="Disordered" evidence="1">
    <location>
        <begin position="61"/>
        <end position="92"/>
    </location>
</feature>
<accession>A0A3N4ZIL6</accession>
<comment type="caution">
    <text evidence="2">The sequence shown here is derived from an EMBL/GenBank/DDBJ whole genome shotgun (WGS) entry which is preliminary data.</text>
</comment>
<evidence type="ECO:0000313" key="2">
    <source>
        <dbReference type="EMBL" id="RPF20725.1"/>
    </source>
</evidence>
<dbReference type="EMBL" id="RKQZ01000001">
    <property type="protein sequence ID" value="RPF20725.1"/>
    <property type="molecule type" value="Genomic_DNA"/>
</dbReference>
<keyword evidence="3" id="KW-1185">Reference proteome</keyword>
<proteinExistence type="predicted"/>